<keyword evidence="4 8" id="KW-0479">Metal-binding</keyword>
<dbReference type="GO" id="GO:0005737">
    <property type="term" value="C:cytoplasm"/>
    <property type="evidence" value="ECO:0007669"/>
    <property type="project" value="UniProtKB-SubCell"/>
</dbReference>
<name>H8GK67_METAL</name>
<evidence type="ECO:0000313" key="9">
    <source>
        <dbReference type="EMBL" id="EIC29191.1"/>
    </source>
</evidence>
<dbReference type="EC" id="3.1.-.-" evidence="8"/>
<proteinExistence type="inferred from homology"/>
<evidence type="ECO:0000256" key="6">
    <source>
        <dbReference type="ARBA" id="ARBA00022801"/>
    </source>
</evidence>
<dbReference type="PANTHER" id="PTHR46986">
    <property type="entry name" value="ENDORIBONUCLEASE YBEY, CHLOROPLASTIC"/>
    <property type="match status" value="1"/>
</dbReference>
<evidence type="ECO:0000256" key="1">
    <source>
        <dbReference type="ARBA" id="ARBA00010875"/>
    </source>
</evidence>
<dbReference type="GO" id="GO:0004222">
    <property type="term" value="F:metalloendopeptidase activity"/>
    <property type="evidence" value="ECO:0007669"/>
    <property type="project" value="InterPro"/>
</dbReference>
<keyword evidence="5 8" id="KW-0255">Endonuclease</keyword>
<dbReference type="GO" id="GO:0008270">
    <property type="term" value="F:zinc ion binding"/>
    <property type="evidence" value="ECO:0007669"/>
    <property type="project" value="UniProtKB-UniRule"/>
</dbReference>
<keyword evidence="3 8" id="KW-0540">Nuclease</keyword>
<dbReference type="GO" id="GO:0006364">
    <property type="term" value="P:rRNA processing"/>
    <property type="evidence" value="ECO:0007669"/>
    <property type="project" value="UniProtKB-UniRule"/>
</dbReference>
<evidence type="ECO:0000256" key="7">
    <source>
        <dbReference type="ARBA" id="ARBA00022833"/>
    </source>
</evidence>
<protein>
    <recommendedName>
        <fullName evidence="8">Endoribonuclease YbeY</fullName>
        <ecNumber evidence="8">3.1.-.-</ecNumber>
    </recommendedName>
</protein>
<keyword evidence="8" id="KW-0698">rRNA processing</keyword>
<evidence type="ECO:0000256" key="4">
    <source>
        <dbReference type="ARBA" id="ARBA00022723"/>
    </source>
</evidence>
<dbReference type="NCBIfam" id="TIGR00043">
    <property type="entry name" value="rRNA maturation RNase YbeY"/>
    <property type="match status" value="1"/>
</dbReference>
<dbReference type="Pfam" id="PF02130">
    <property type="entry name" value="YbeY"/>
    <property type="match status" value="1"/>
</dbReference>
<organism evidence="9 10">
    <name type="scientific">Methylomicrobium album BG8</name>
    <dbReference type="NCBI Taxonomy" id="686340"/>
    <lineage>
        <taxon>Bacteria</taxon>
        <taxon>Pseudomonadati</taxon>
        <taxon>Pseudomonadota</taxon>
        <taxon>Gammaproteobacteria</taxon>
        <taxon>Methylococcales</taxon>
        <taxon>Methylococcaceae</taxon>
        <taxon>Methylomicrobium</taxon>
    </lineage>
</organism>
<dbReference type="InterPro" id="IPR023091">
    <property type="entry name" value="MetalPrtase_cat_dom_sf_prd"/>
</dbReference>
<keyword evidence="8" id="KW-0963">Cytoplasm</keyword>
<comment type="similarity">
    <text evidence="1 8">Belongs to the endoribonuclease YbeY family.</text>
</comment>
<dbReference type="InterPro" id="IPR020549">
    <property type="entry name" value="YbeY_CS"/>
</dbReference>
<evidence type="ECO:0000256" key="3">
    <source>
        <dbReference type="ARBA" id="ARBA00022722"/>
    </source>
</evidence>
<feature type="binding site" evidence="8">
    <location>
        <position position="125"/>
    </location>
    <ligand>
        <name>Zn(2+)</name>
        <dbReference type="ChEBI" id="CHEBI:29105"/>
        <note>catalytic</note>
    </ligand>
</feature>
<feature type="binding site" evidence="8">
    <location>
        <position position="129"/>
    </location>
    <ligand>
        <name>Zn(2+)</name>
        <dbReference type="ChEBI" id="CHEBI:29105"/>
        <note>catalytic</note>
    </ligand>
</feature>
<comment type="subcellular location">
    <subcellularLocation>
        <location evidence="8">Cytoplasm</location>
    </subcellularLocation>
</comment>
<dbReference type="GO" id="GO:0004521">
    <property type="term" value="F:RNA endonuclease activity"/>
    <property type="evidence" value="ECO:0007669"/>
    <property type="project" value="UniProtKB-UniRule"/>
</dbReference>
<dbReference type="HAMAP" id="MF_00009">
    <property type="entry name" value="Endoribonucl_YbeY"/>
    <property type="match status" value="1"/>
</dbReference>
<dbReference type="SUPFAM" id="SSF55486">
    <property type="entry name" value="Metalloproteases ('zincins'), catalytic domain"/>
    <property type="match status" value="1"/>
</dbReference>
<comment type="function">
    <text evidence="8">Single strand-specific metallo-endoribonuclease involved in late-stage 70S ribosome quality control and in maturation of the 3' terminus of the 16S rRNA.</text>
</comment>
<dbReference type="Gene3D" id="3.40.390.30">
    <property type="entry name" value="Metalloproteases ('zincins'), catalytic domain"/>
    <property type="match status" value="1"/>
</dbReference>
<dbReference type="AlphaFoldDB" id="H8GK67"/>
<dbReference type="RefSeq" id="WP_005370884.1">
    <property type="nucleotide sequence ID" value="NZ_CM001475.1"/>
</dbReference>
<dbReference type="eggNOG" id="COG0319">
    <property type="taxonomic scope" value="Bacteria"/>
</dbReference>
<keyword evidence="10" id="KW-1185">Reference proteome</keyword>
<reference evidence="9 10" key="1">
    <citation type="journal article" date="2013" name="Genome Announc.">
        <title>Genome Sequence of the Obligate Gammaproteobacterial Methanotroph Methylomicrobium album Strain BG8.</title>
        <authorList>
            <person name="Kits K.D."/>
            <person name="Kalyuzhnaya M.G."/>
            <person name="Klotz M.G."/>
            <person name="Jetten M.S."/>
            <person name="Op den Camp H.J."/>
            <person name="Vuilleumier S."/>
            <person name="Bringel F."/>
            <person name="Dispirito A.A."/>
            <person name="Murrell J.C."/>
            <person name="Bruce D."/>
            <person name="Cheng J.F."/>
            <person name="Copeland A."/>
            <person name="Goodwin L."/>
            <person name="Hauser L."/>
            <person name="Lajus A."/>
            <person name="Land M.L."/>
            <person name="Lapidus A."/>
            <person name="Lucas S."/>
            <person name="Medigue C."/>
            <person name="Pitluck S."/>
            <person name="Woyke T."/>
            <person name="Zeytun A."/>
            <person name="Stein L.Y."/>
        </authorList>
    </citation>
    <scope>NUCLEOTIDE SEQUENCE [LARGE SCALE GENOMIC DNA]</scope>
    <source>
        <strain evidence="9 10">BG8</strain>
    </source>
</reference>
<keyword evidence="6 8" id="KW-0378">Hydrolase</keyword>
<keyword evidence="2 8" id="KW-0690">Ribosome biogenesis</keyword>
<dbReference type="STRING" id="686340.Metal_1406"/>
<dbReference type="EMBL" id="CM001475">
    <property type="protein sequence ID" value="EIC29191.1"/>
    <property type="molecule type" value="Genomic_DNA"/>
</dbReference>
<evidence type="ECO:0000256" key="5">
    <source>
        <dbReference type="ARBA" id="ARBA00022759"/>
    </source>
</evidence>
<feature type="binding site" evidence="8">
    <location>
        <position position="135"/>
    </location>
    <ligand>
        <name>Zn(2+)</name>
        <dbReference type="ChEBI" id="CHEBI:29105"/>
        <note>catalytic</note>
    </ligand>
</feature>
<evidence type="ECO:0000256" key="8">
    <source>
        <dbReference type="HAMAP-Rule" id="MF_00009"/>
    </source>
</evidence>
<dbReference type="PROSITE" id="PS01306">
    <property type="entry name" value="UPF0054"/>
    <property type="match status" value="1"/>
</dbReference>
<sequence>MKKTPKRRKHNISIQRVFKSPGQPDRRQIVKWIDGVLEDSHEPYACVIRIVDEQESAALNVQYRHKQGPTNVLSFPFEWPEGLDAAESEEGVLLGDLVICAPVVEREAAEQHKTLSAHWAHMVVHGLLHLLGYDHIEENEAEEMETKEIAILKQLQIENPYIEVIHK</sequence>
<dbReference type="PANTHER" id="PTHR46986:SF1">
    <property type="entry name" value="ENDORIBONUCLEASE YBEY, CHLOROPLASTIC"/>
    <property type="match status" value="1"/>
</dbReference>
<gene>
    <name evidence="8" type="primary">ybeY</name>
    <name evidence="9" type="ORF">Metal_1406</name>
</gene>
<accession>H8GK67</accession>
<evidence type="ECO:0000313" key="10">
    <source>
        <dbReference type="Proteomes" id="UP000005090"/>
    </source>
</evidence>
<dbReference type="Proteomes" id="UP000005090">
    <property type="component" value="Chromosome"/>
</dbReference>
<evidence type="ECO:0000256" key="2">
    <source>
        <dbReference type="ARBA" id="ARBA00022517"/>
    </source>
</evidence>
<dbReference type="HOGENOM" id="CLU_106710_0_1_6"/>
<dbReference type="InterPro" id="IPR002036">
    <property type="entry name" value="YbeY"/>
</dbReference>
<keyword evidence="7 8" id="KW-0862">Zinc</keyword>
<comment type="cofactor">
    <cofactor evidence="8">
        <name>Zn(2+)</name>
        <dbReference type="ChEBI" id="CHEBI:29105"/>
    </cofactor>
    <text evidence="8">Binds 1 zinc ion.</text>
</comment>